<evidence type="ECO:0000256" key="13">
    <source>
        <dbReference type="ARBA" id="ARBA00066827"/>
    </source>
</evidence>
<dbReference type="EC" id="2.8.1.4" evidence="13 18"/>
<dbReference type="InterPro" id="IPR050102">
    <property type="entry name" value="tRNA_sulfurtransferase_ThiI"/>
</dbReference>
<comment type="subcellular location">
    <subcellularLocation>
        <location evidence="1 18">Cytoplasm</location>
    </subcellularLocation>
</comment>
<dbReference type="CDD" id="cd01712">
    <property type="entry name" value="PPase_ThiI"/>
    <property type="match status" value="1"/>
</dbReference>
<dbReference type="Pfam" id="PF02926">
    <property type="entry name" value="THUMP"/>
    <property type="match status" value="1"/>
</dbReference>
<dbReference type="GO" id="GO:0004810">
    <property type="term" value="F:CCA tRNA nucleotidyltransferase activity"/>
    <property type="evidence" value="ECO:0007669"/>
    <property type="project" value="InterPro"/>
</dbReference>
<dbReference type="NCBIfam" id="TIGR00342">
    <property type="entry name" value="tRNA uracil 4-sulfurtransferase ThiI"/>
    <property type="match status" value="1"/>
</dbReference>
<evidence type="ECO:0000256" key="7">
    <source>
        <dbReference type="ARBA" id="ARBA00022884"/>
    </source>
</evidence>
<sequence>MEVRYVLGTYHEIILKGQNRGFFERKLLANIKRALAGLPVASVTIPSRVVIAFSEDVPWAQVQARLATVFGLAGLIPALWAGRTYEELERAVESRLHTFGGESFAVRCKRSDKRFPLTSEDIQKKLGAFIKARTGKQVNLTNPDTVVRVYVQSDGLYLSLGEAPGPGGLPVGTSGKVLVLLSGGIDSPLAALLTLKRGAKVEFVHFHSAPYTSEASIRKVEELVRVLARYQGQARLTLVPFGEFQQEVARLAPERLRVILYRRMMLRVAERIARRHRCLALATGESLNQVSSQTLENLAAIDRVAHMPVLRPLVGLDKQEIIDIATRAGTFEISILPHQDCCSFLQPLHPATRTTPKACEEAEKPLDVEDWARRLQHQAQSRQLAPLPWDS</sequence>
<comment type="catalytic activity">
    <reaction evidence="10 18">
        <text>[ThiS sulfur-carrier protein]-C-terminal Gly-Gly-AMP + S-sulfanyl-L-cysteinyl-[cysteine desulfurase] + AH2 = [ThiS sulfur-carrier protein]-C-terminal-Gly-aminoethanethioate + L-cysteinyl-[cysteine desulfurase] + A + AMP + 2 H(+)</text>
        <dbReference type="Rhea" id="RHEA:43340"/>
        <dbReference type="Rhea" id="RHEA-COMP:12157"/>
        <dbReference type="Rhea" id="RHEA-COMP:12158"/>
        <dbReference type="Rhea" id="RHEA-COMP:12910"/>
        <dbReference type="Rhea" id="RHEA-COMP:19908"/>
        <dbReference type="ChEBI" id="CHEBI:13193"/>
        <dbReference type="ChEBI" id="CHEBI:15378"/>
        <dbReference type="ChEBI" id="CHEBI:17499"/>
        <dbReference type="ChEBI" id="CHEBI:29950"/>
        <dbReference type="ChEBI" id="CHEBI:61963"/>
        <dbReference type="ChEBI" id="CHEBI:90618"/>
        <dbReference type="ChEBI" id="CHEBI:232372"/>
        <dbReference type="ChEBI" id="CHEBI:456215"/>
    </reaction>
</comment>
<gene>
    <name evidence="18 20" type="primary">thiI</name>
    <name evidence="20" type="ORF">ENQ31_02530</name>
</gene>
<dbReference type="GO" id="GO:0005829">
    <property type="term" value="C:cytosol"/>
    <property type="evidence" value="ECO:0007669"/>
    <property type="project" value="TreeGrafter"/>
</dbReference>
<dbReference type="PROSITE" id="PS51165">
    <property type="entry name" value="THUMP"/>
    <property type="match status" value="1"/>
</dbReference>
<comment type="caution">
    <text evidence="20">The sequence shown here is derived from an EMBL/GenBank/DDBJ whole genome shotgun (WGS) entry which is preliminary data.</text>
</comment>
<dbReference type="PANTHER" id="PTHR43209">
    <property type="entry name" value="TRNA SULFURTRANSFERASE"/>
    <property type="match status" value="1"/>
</dbReference>
<evidence type="ECO:0000256" key="1">
    <source>
        <dbReference type="ARBA" id="ARBA00004496"/>
    </source>
</evidence>
<keyword evidence="2 18" id="KW-0963">Cytoplasm</keyword>
<organism evidence="20">
    <name type="scientific">Thermoanaerobaculum aquaticum</name>
    <dbReference type="NCBI Taxonomy" id="1312852"/>
    <lineage>
        <taxon>Bacteria</taxon>
        <taxon>Pseudomonadati</taxon>
        <taxon>Acidobacteriota</taxon>
        <taxon>Thermoanaerobaculia</taxon>
        <taxon>Thermoanaerobaculales</taxon>
        <taxon>Thermoanaerobaculaceae</taxon>
        <taxon>Thermoanaerobaculum</taxon>
    </lineage>
</organism>
<keyword evidence="6 18" id="KW-0067">ATP-binding</keyword>
<comment type="catalytic activity">
    <reaction evidence="9 18">
        <text>[ThiI sulfur-carrier protein]-S-sulfanyl-L-cysteine + a uridine in tRNA + 2 reduced [2Fe-2S]-[ferredoxin] + ATP + H(+) = [ThiI sulfur-carrier protein]-L-cysteine + a 4-thiouridine in tRNA + 2 oxidized [2Fe-2S]-[ferredoxin] + AMP + diphosphate</text>
        <dbReference type="Rhea" id="RHEA:24176"/>
        <dbReference type="Rhea" id="RHEA-COMP:10000"/>
        <dbReference type="Rhea" id="RHEA-COMP:10001"/>
        <dbReference type="Rhea" id="RHEA-COMP:13337"/>
        <dbReference type="Rhea" id="RHEA-COMP:13338"/>
        <dbReference type="Rhea" id="RHEA-COMP:13339"/>
        <dbReference type="Rhea" id="RHEA-COMP:13340"/>
        <dbReference type="ChEBI" id="CHEBI:15378"/>
        <dbReference type="ChEBI" id="CHEBI:29950"/>
        <dbReference type="ChEBI" id="CHEBI:30616"/>
        <dbReference type="ChEBI" id="CHEBI:33019"/>
        <dbReference type="ChEBI" id="CHEBI:33737"/>
        <dbReference type="ChEBI" id="CHEBI:33738"/>
        <dbReference type="ChEBI" id="CHEBI:61963"/>
        <dbReference type="ChEBI" id="CHEBI:65315"/>
        <dbReference type="ChEBI" id="CHEBI:136798"/>
        <dbReference type="ChEBI" id="CHEBI:456215"/>
        <dbReference type="EC" id="2.8.1.4"/>
    </reaction>
</comment>
<dbReference type="GO" id="GO:0002937">
    <property type="term" value="P:tRNA 4-thiouridine biosynthesis"/>
    <property type="evidence" value="ECO:0007669"/>
    <property type="project" value="TreeGrafter"/>
</dbReference>
<dbReference type="Gene3D" id="3.40.50.620">
    <property type="entry name" value="HUPs"/>
    <property type="match status" value="1"/>
</dbReference>
<evidence type="ECO:0000256" key="17">
    <source>
        <dbReference type="ARBA" id="ARBA00080570"/>
    </source>
</evidence>
<comment type="pathway">
    <text evidence="18">Cofactor biosynthesis; thiamine diphosphate biosynthesis.</text>
</comment>
<feature type="binding site" evidence="18">
    <location>
        <begin position="180"/>
        <end position="181"/>
    </location>
    <ligand>
        <name>ATP</name>
        <dbReference type="ChEBI" id="CHEBI:30616"/>
    </ligand>
</feature>
<evidence type="ECO:0000256" key="11">
    <source>
        <dbReference type="ARBA" id="ARBA00058382"/>
    </source>
</evidence>
<evidence type="ECO:0000256" key="9">
    <source>
        <dbReference type="ARBA" id="ARBA00050570"/>
    </source>
</evidence>
<evidence type="ECO:0000256" key="16">
    <source>
        <dbReference type="ARBA" id="ARBA00077849"/>
    </source>
</evidence>
<name>A0A7C2N909_9BACT</name>
<dbReference type="InterPro" id="IPR049961">
    <property type="entry name" value="ThiI_N"/>
</dbReference>
<evidence type="ECO:0000256" key="15">
    <source>
        <dbReference type="ARBA" id="ARBA00075337"/>
    </source>
</evidence>
<evidence type="ECO:0000256" key="3">
    <source>
        <dbReference type="ARBA" id="ARBA00022555"/>
    </source>
</evidence>
<evidence type="ECO:0000256" key="5">
    <source>
        <dbReference type="ARBA" id="ARBA00022741"/>
    </source>
</evidence>
<dbReference type="InterPro" id="IPR020536">
    <property type="entry name" value="ThiI_AANH"/>
</dbReference>
<dbReference type="FunFam" id="3.40.50.620:FF:000053">
    <property type="entry name" value="Probable tRNA sulfurtransferase"/>
    <property type="match status" value="1"/>
</dbReference>
<accession>A0A7C2N909</accession>
<feature type="binding site" evidence="18">
    <location>
        <position position="293"/>
    </location>
    <ligand>
        <name>ATP</name>
        <dbReference type="ChEBI" id="CHEBI:30616"/>
    </ligand>
</feature>
<dbReference type="UniPathway" id="UPA00060"/>
<evidence type="ECO:0000256" key="6">
    <source>
        <dbReference type="ARBA" id="ARBA00022840"/>
    </source>
</evidence>
<evidence type="ECO:0000256" key="12">
    <source>
        <dbReference type="ARBA" id="ARBA00061472"/>
    </source>
</evidence>
<dbReference type="SUPFAM" id="SSF143437">
    <property type="entry name" value="THUMP domain-like"/>
    <property type="match status" value="1"/>
</dbReference>
<evidence type="ECO:0000256" key="8">
    <source>
        <dbReference type="ARBA" id="ARBA00022977"/>
    </source>
</evidence>
<dbReference type="GO" id="GO:0009228">
    <property type="term" value="P:thiamine biosynthetic process"/>
    <property type="evidence" value="ECO:0007669"/>
    <property type="project" value="UniProtKB-KW"/>
</dbReference>
<keyword evidence="3 18" id="KW-0820">tRNA-binding</keyword>
<keyword evidence="5 18" id="KW-0547">Nucleotide-binding</keyword>
<keyword evidence="7 18" id="KW-0694">RNA-binding</keyword>
<dbReference type="GO" id="GO:0005524">
    <property type="term" value="F:ATP binding"/>
    <property type="evidence" value="ECO:0007669"/>
    <property type="project" value="UniProtKB-UniRule"/>
</dbReference>
<dbReference type="InterPro" id="IPR049962">
    <property type="entry name" value="THUMP_ThiI"/>
</dbReference>
<comment type="function">
    <text evidence="11 18">Catalyzes the ATP-dependent transfer of a sulfur to tRNA to produce 4-thiouridine in position 8 of tRNAs, which functions as a near-UV photosensor. Also catalyzes the transfer of sulfur to the sulfur carrier protein ThiS, forming ThiS-thiocarboxylate. This is a step in the synthesis of thiazole, in the thiamine biosynthesis pathway. The sulfur is donated as persulfide by IscS.</text>
</comment>
<proteinExistence type="inferred from homology"/>
<feature type="binding site" evidence="18">
    <location>
        <position position="262"/>
    </location>
    <ligand>
        <name>ATP</name>
        <dbReference type="ChEBI" id="CHEBI:30616"/>
    </ligand>
</feature>
<evidence type="ECO:0000256" key="2">
    <source>
        <dbReference type="ARBA" id="ARBA00022490"/>
    </source>
</evidence>
<dbReference type="HAMAP" id="MF_00021">
    <property type="entry name" value="ThiI"/>
    <property type="match status" value="1"/>
</dbReference>
<dbReference type="PANTHER" id="PTHR43209:SF1">
    <property type="entry name" value="TRNA SULFURTRANSFERASE"/>
    <property type="match status" value="1"/>
</dbReference>
<feature type="binding site" evidence="18">
    <location>
        <position position="284"/>
    </location>
    <ligand>
        <name>ATP</name>
        <dbReference type="ChEBI" id="CHEBI:30616"/>
    </ligand>
</feature>
<protein>
    <recommendedName>
        <fullName evidence="14 18">Probable tRNA sulfurtransferase</fullName>
        <ecNumber evidence="13 18">2.8.1.4</ecNumber>
    </recommendedName>
    <alternativeName>
        <fullName evidence="15 18">Sulfur carrier protein ThiS sulfurtransferase</fullName>
    </alternativeName>
    <alternativeName>
        <fullName evidence="16 18">Thiamine biosynthesis protein ThiI</fullName>
    </alternativeName>
    <alternativeName>
        <fullName evidence="17 18">tRNA 4-thiouridine synthase</fullName>
    </alternativeName>
</protein>
<dbReference type="Pfam" id="PF22025">
    <property type="entry name" value="ThiI_fer"/>
    <property type="match status" value="1"/>
</dbReference>
<feature type="domain" description="THUMP" evidence="19">
    <location>
        <begin position="60"/>
        <end position="162"/>
    </location>
</feature>
<dbReference type="AlphaFoldDB" id="A0A7C2N909"/>
<evidence type="ECO:0000313" key="20">
    <source>
        <dbReference type="EMBL" id="HET47024.1"/>
    </source>
</evidence>
<dbReference type="InterPro" id="IPR054173">
    <property type="entry name" value="ThiI_fer"/>
</dbReference>
<dbReference type="EMBL" id="DSMR01000181">
    <property type="protein sequence ID" value="HET47024.1"/>
    <property type="molecule type" value="Genomic_DNA"/>
</dbReference>
<dbReference type="SUPFAM" id="SSF52402">
    <property type="entry name" value="Adenine nucleotide alpha hydrolases-like"/>
    <property type="match status" value="1"/>
</dbReference>
<dbReference type="GO" id="GO:0000049">
    <property type="term" value="F:tRNA binding"/>
    <property type="evidence" value="ECO:0007669"/>
    <property type="project" value="UniProtKB-UniRule"/>
</dbReference>
<dbReference type="CDD" id="cd11716">
    <property type="entry name" value="THUMP_ThiI"/>
    <property type="match status" value="1"/>
</dbReference>
<keyword evidence="4 18" id="KW-0808">Transferase</keyword>
<feature type="binding site" evidence="18">
    <location>
        <begin position="205"/>
        <end position="206"/>
    </location>
    <ligand>
        <name>ATP</name>
        <dbReference type="ChEBI" id="CHEBI:30616"/>
    </ligand>
</feature>
<dbReference type="GO" id="GO:0052837">
    <property type="term" value="P:thiazole biosynthetic process"/>
    <property type="evidence" value="ECO:0007669"/>
    <property type="project" value="TreeGrafter"/>
</dbReference>
<dbReference type="GO" id="GO:0140741">
    <property type="term" value="F:tRNA-uracil-4 sulfurtransferase activity"/>
    <property type="evidence" value="ECO:0007669"/>
    <property type="project" value="UniProtKB-EC"/>
</dbReference>
<evidence type="ECO:0000259" key="19">
    <source>
        <dbReference type="PROSITE" id="PS51165"/>
    </source>
</evidence>
<dbReference type="InterPro" id="IPR014729">
    <property type="entry name" value="Rossmann-like_a/b/a_fold"/>
</dbReference>
<dbReference type="Gene3D" id="3.30.2130.30">
    <property type="match status" value="1"/>
</dbReference>
<evidence type="ECO:0000256" key="14">
    <source>
        <dbReference type="ARBA" id="ARBA00071867"/>
    </source>
</evidence>
<dbReference type="InterPro" id="IPR003720">
    <property type="entry name" value="tRNA_STrfase"/>
</dbReference>
<dbReference type="GO" id="GO:0009229">
    <property type="term" value="P:thiamine diphosphate biosynthetic process"/>
    <property type="evidence" value="ECO:0007669"/>
    <property type="project" value="UniProtKB-UniRule"/>
</dbReference>
<dbReference type="InterPro" id="IPR004114">
    <property type="entry name" value="THUMP_dom"/>
</dbReference>
<evidence type="ECO:0000256" key="10">
    <source>
        <dbReference type="ARBA" id="ARBA00052330"/>
    </source>
</evidence>
<evidence type="ECO:0000256" key="4">
    <source>
        <dbReference type="ARBA" id="ARBA00022679"/>
    </source>
</evidence>
<comment type="similarity">
    <text evidence="12 18">Belongs to the ThiI family.</text>
</comment>
<evidence type="ECO:0000256" key="18">
    <source>
        <dbReference type="HAMAP-Rule" id="MF_00021"/>
    </source>
</evidence>
<keyword evidence="8 18" id="KW-0784">Thiamine biosynthesis</keyword>
<dbReference type="Pfam" id="PF02568">
    <property type="entry name" value="ThiI"/>
    <property type="match status" value="1"/>
</dbReference>
<dbReference type="SMART" id="SM00981">
    <property type="entry name" value="THUMP"/>
    <property type="match status" value="1"/>
</dbReference>
<reference evidence="20" key="1">
    <citation type="journal article" date="2020" name="mSystems">
        <title>Genome- and Community-Level Interaction Insights into Carbon Utilization and Element Cycling Functions of Hydrothermarchaeota in Hydrothermal Sediment.</title>
        <authorList>
            <person name="Zhou Z."/>
            <person name="Liu Y."/>
            <person name="Xu W."/>
            <person name="Pan J."/>
            <person name="Luo Z.H."/>
            <person name="Li M."/>
        </authorList>
    </citation>
    <scope>NUCLEOTIDE SEQUENCE [LARGE SCALE GENOMIC DNA]</scope>
    <source>
        <strain evidence="20">SpSt-299</strain>
    </source>
</reference>